<sequence length="261" mass="28883">HICLFSNKSRSRQLGVLEQNILATTYIKQDCTKAKCTDHSTCDDSGREKAATCVCDAKHWTYRGMCVADCSNINCGLLESCLNGNGAVPYACYSEMGWGCIRDGDKCKVLREIDFSLGKVNASTCYTIYGPVKYAFMSEENKHYHSTNGVPQTIWHGFAIPVPLVKYSFRSRSGKSTIKDGPTKYTFFGSNSSDCSDESSWTILVKDESGLPFTLENIPKTEMVPGNNSFTCYGFHVLDVGDRPNGNTIVTMMNIKFFTSG</sequence>
<feature type="non-terminal residue" evidence="1">
    <location>
        <position position="261"/>
    </location>
</feature>
<reference evidence="1 2" key="1">
    <citation type="submission" date="2024-05" db="EMBL/GenBank/DDBJ databases">
        <authorList>
            <person name="Wallberg A."/>
        </authorList>
    </citation>
    <scope>NUCLEOTIDE SEQUENCE [LARGE SCALE GENOMIC DNA]</scope>
</reference>
<name>A0AAV2Q5V2_MEGNR</name>
<evidence type="ECO:0000313" key="2">
    <source>
        <dbReference type="Proteomes" id="UP001497623"/>
    </source>
</evidence>
<keyword evidence="2" id="KW-1185">Reference proteome</keyword>
<proteinExistence type="predicted"/>
<dbReference type="Proteomes" id="UP001497623">
    <property type="component" value="Unassembled WGS sequence"/>
</dbReference>
<organism evidence="1 2">
    <name type="scientific">Meganyctiphanes norvegica</name>
    <name type="common">Northern krill</name>
    <name type="synonym">Thysanopoda norvegica</name>
    <dbReference type="NCBI Taxonomy" id="48144"/>
    <lineage>
        <taxon>Eukaryota</taxon>
        <taxon>Metazoa</taxon>
        <taxon>Ecdysozoa</taxon>
        <taxon>Arthropoda</taxon>
        <taxon>Crustacea</taxon>
        <taxon>Multicrustacea</taxon>
        <taxon>Malacostraca</taxon>
        <taxon>Eumalacostraca</taxon>
        <taxon>Eucarida</taxon>
        <taxon>Euphausiacea</taxon>
        <taxon>Euphausiidae</taxon>
        <taxon>Meganyctiphanes</taxon>
    </lineage>
</organism>
<gene>
    <name evidence="1" type="ORF">MNOR_LOCUS8522</name>
</gene>
<accession>A0AAV2Q5V2</accession>
<dbReference type="EMBL" id="CAXKWB010003984">
    <property type="protein sequence ID" value="CAL4071381.1"/>
    <property type="molecule type" value="Genomic_DNA"/>
</dbReference>
<feature type="non-terminal residue" evidence="1">
    <location>
        <position position="1"/>
    </location>
</feature>
<comment type="caution">
    <text evidence="1">The sequence shown here is derived from an EMBL/GenBank/DDBJ whole genome shotgun (WGS) entry which is preliminary data.</text>
</comment>
<evidence type="ECO:0000313" key="1">
    <source>
        <dbReference type="EMBL" id="CAL4071381.1"/>
    </source>
</evidence>
<dbReference type="AlphaFoldDB" id="A0AAV2Q5V2"/>
<protein>
    <submittedName>
        <fullName evidence="1">Uncharacterized protein</fullName>
    </submittedName>
</protein>